<dbReference type="RefSeq" id="XP_018135997.1">
    <property type="nucleotide sequence ID" value="XM_018294857.1"/>
</dbReference>
<dbReference type="EMBL" id="LSBJ02000015">
    <property type="protein sequence ID" value="OAQ57708.1"/>
    <property type="molecule type" value="Genomic_DNA"/>
</dbReference>
<sequence length="169" mass="19094">MGDKVPPLKREDGSITESKTEQAEELLSTFFPPLPARIDEEGERPQRRAVPMPDLTLDEIEVKVMAAKPWRAPGDDGVPAMVWRRLWPVVKHRVLTLFQTSLRNGTVPHQWRSAKIIPLKKPDRGDYTDAKAWRPISLLSTLGKLMESVIAERISYEELSVKGTVNVST</sequence>
<keyword evidence="3" id="KW-1185">Reference proteome</keyword>
<feature type="region of interest" description="Disordered" evidence="1">
    <location>
        <begin position="1"/>
        <end position="26"/>
    </location>
</feature>
<name>A0A179EX06_METCM</name>
<keyword evidence="2" id="KW-0540">Nuclease</keyword>
<dbReference type="OrthoDB" id="5088468at2759"/>
<dbReference type="AlphaFoldDB" id="A0A179EX06"/>
<feature type="compositionally biased region" description="Basic and acidic residues" evidence="1">
    <location>
        <begin position="1"/>
        <end position="22"/>
    </location>
</feature>
<dbReference type="STRING" id="1380566.A0A179EX06"/>
<dbReference type="KEGG" id="pchm:VFPPC_17108"/>
<dbReference type="PANTHER" id="PTHR33481">
    <property type="entry name" value="REVERSE TRANSCRIPTASE"/>
    <property type="match status" value="1"/>
</dbReference>
<gene>
    <name evidence="2" type="ORF">VFPPC_17108</name>
</gene>
<reference evidence="2 3" key="1">
    <citation type="journal article" date="2016" name="PLoS Pathog.">
        <title>Biosynthesis of antibiotic leucinostatins in bio-control fungus Purpureocillium lilacinum and their inhibition on phytophthora revealed by genome mining.</title>
        <authorList>
            <person name="Wang G."/>
            <person name="Liu Z."/>
            <person name="Lin R."/>
            <person name="Li E."/>
            <person name="Mao Z."/>
            <person name="Ling J."/>
            <person name="Yang Y."/>
            <person name="Yin W.B."/>
            <person name="Xie B."/>
        </authorList>
    </citation>
    <scope>NUCLEOTIDE SEQUENCE [LARGE SCALE GENOMIC DNA]</scope>
    <source>
        <strain evidence="2">170</strain>
    </source>
</reference>
<keyword evidence="2" id="KW-0378">Hydrolase</keyword>
<dbReference type="GO" id="GO:0004527">
    <property type="term" value="F:exonuclease activity"/>
    <property type="evidence" value="ECO:0007669"/>
    <property type="project" value="UniProtKB-KW"/>
</dbReference>
<proteinExistence type="predicted"/>
<organism evidence="2 3">
    <name type="scientific">Pochonia chlamydosporia 170</name>
    <dbReference type="NCBI Taxonomy" id="1380566"/>
    <lineage>
        <taxon>Eukaryota</taxon>
        <taxon>Fungi</taxon>
        <taxon>Dikarya</taxon>
        <taxon>Ascomycota</taxon>
        <taxon>Pezizomycotina</taxon>
        <taxon>Sordariomycetes</taxon>
        <taxon>Hypocreomycetidae</taxon>
        <taxon>Hypocreales</taxon>
        <taxon>Clavicipitaceae</taxon>
        <taxon>Pochonia</taxon>
    </lineage>
</organism>
<keyword evidence="2" id="KW-0255">Endonuclease</keyword>
<dbReference type="GeneID" id="28858851"/>
<dbReference type="Proteomes" id="UP000078397">
    <property type="component" value="Unassembled WGS sequence"/>
</dbReference>
<dbReference type="PANTHER" id="PTHR33481:SF1">
    <property type="entry name" value="ENDONUCLEASE_EXONUCLEASE_PHOSPHATASE DOMAIN-CONTAINING PROTEIN-RELATED"/>
    <property type="match status" value="1"/>
</dbReference>
<comment type="caution">
    <text evidence="2">The sequence shown here is derived from an EMBL/GenBank/DDBJ whole genome shotgun (WGS) entry which is preliminary data.</text>
</comment>
<evidence type="ECO:0000313" key="2">
    <source>
        <dbReference type="EMBL" id="OAQ57708.1"/>
    </source>
</evidence>
<protein>
    <submittedName>
        <fullName evidence="2">Endonuclease/exonuclease/phosphatase</fullName>
    </submittedName>
</protein>
<evidence type="ECO:0000313" key="3">
    <source>
        <dbReference type="Proteomes" id="UP000078397"/>
    </source>
</evidence>
<accession>A0A179EX06</accession>
<evidence type="ECO:0000256" key="1">
    <source>
        <dbReference type="SAM" id="MobiDB-lite"/>
    </source>
</evidence>
<dbReference type="GO" id="GO:0004519">
    <property type="term" value="F:endonuclease activity"/>
    <property type="evidence" value="ECO:0007669"/>
    <property type="project" value="UniProtKB-KW"/>
</dbReference>